<sequence>MMKRYYIEIYYTGVIKDTVLADDEEKAEFEAQDIATMELPGNIDEYTISIQEDNDND</sequence>
<proteinExistence type="predicted"/>
<evidence type="ECO:0008006" key="2">
    <source>
        <dbReference type="Google" id="ProtNLM"/>
    </source>
</evidence>
<dbReference type="EMBL" id="MF417891">
    <property type="protein sequence ID" value="ASN69470.1"/>
    <property type="molecule type" value="Genomic_DNA"/>
</dbReference>
<gene>
    <name evidence="1" type="ORF">10S13_6</name>
</gene>
<evidence type="ECO:0000313" key="1">
    <source>
        <dbReference type="EMBL" id="ASN69470.1"/>
    </source>
</evidence>
<organism evidence="1">
    <name type="scientific">uncultured Caudovirales phage</name>
    <dbReference type="NCBI Taxonomy" id="2100421"/>
    <lineage>
        <taxon>Viruses</taxon>
        <taxon>Duplodnaviria</taxon>
        <taxon>Heunggongvirae</taxon>
        <taxon>Uroviricota</taxon>
        <taxon>Caudoviricetes</taxon>
        <taxon>Peduoviridae</taxon>
        <taxon>Maltschvirus</taxon>
        <taxon>Maltschvirus maltsch</taxon>
    </lineage>
</organism>
<protein>
    <recommendedName>
        <fullName evidence="2">Phage protein</fullName>
    </recommendedName>
</protein>
<accession>A0A2H4J2W8</accession>
<name>A0A2H4J2W8_9CAUD</name>
<reference evidence="1" key="1">
    <citation type="submission" date="2017-06" db="EMBL/GenBank/DDBJ databases">
        <title>Novel phages from South African skin metaviromes.</title>
        <authorList>
            <person name="van Zyl L.J."/>
            <person name="Abrahams Y."/>
            <person name="Stander E.A."/>
            <person name="Kirby B.M."/>
            <person name="Clavaud C."/>
            <person name="Farcet C."/>
            <person name="Breton L."/>
            <person name="Trindade M.I."/>
        </authorList>
    </citation>
    <scope>NUCLEOTIDE SEQUENCE</scope>
</reference>